<organism evidence="10 11">
    <name type="scientific">Acorus calamus</name>
    <name type="common">Sweet flag</name>
    <dbReference type="NCBI Taxonomy" id="4465"/>
    <lineage>
        <taxon>Eukaryota</taxon>
        <taxon>Viridiplantae</taxon>
        <taxon>Streptophyta</taxon>
        <taxon>Embryophyta</taxon>
        <taxon>Tracheophyta</taxon>
        <taxon>Spermatophyta</taxon>
        <taxon>Magnoliopsida</taxon>
        <taxon>Liliopsida</taxon>
        <taxon>Acoraceae</taxon>
        <taxon>Acorus</taxon>
    </lineage>
</organism>
<evidence type="ECO:0000256" key="3">
    <source>
        <dbReference type="ARBA" id="ARBA00012594"/>
    </source>
</evidence>
<evidence type="ECO:0000256" key="5">
    <source>
        <dbReference type="ARBA" id="ARBA00023277"/>
    </source>
</evidence>
<dbReference type="EC" id="3.2.1.2" evidence="3 9"/>
<accession>A0AAV9FFR9</accession>
<comment type="catalytic activity">
    <reaction evidence="1 9">
        <text>Hydrolysis of (1-&gt;4)-alpha-D-glucosidic linkages in polysaccharides so as to remove successive maltose units from the non-reducing ends of the chains.</text>
        <dbReference type="EC" id="3.2.1.2"/>
    </reaction>
</comment>
<dbReference type="InterPro" id="IPR018238">
    <property type="entry name" value="Glyco_hydro_14_CS"/>
</dbReference>
<reference evidence="10" key="2">
    <citation type="submission" date="2023-06" db="EMBL/GenBank/DDBJ databases">
        <authorList>
            <person name="Ma L."/>
            <person name="Liu K.-W."/>
            <person name="Li Z."/>
            <person name="Hsiao Y.-Y."/>
            <person name="Qi Y."/>
            <person name="Fu T."/>
            <person name="Tang G."/>
            <person name="Zhang D."/>
            <person name="Sun W.-H."/>
            <person name="Liu D.-K."/>
            <person name="Li Y."/>
            <person name="Chen G.-Z."/>
            <person name="Liu X.-D."/>
            <person name="Liao X.-Y."/>
            <person name="Jiang Y.-T."/>
            <person name="Yu X."/>
            <person name="Hao Y."/>
            <person name="Huang J."/>
            <person name="Zhao X.-W."/>
            <person name="Ke S."/>
            <person name="Chen Y.-Y."/>
            <person name="Wu W.-L."/>
            <person name="Hsu J.-L."/>
            <person name="Lin Y.-F."/>
            <person name="Huang M.-D."/>
            <person name="Li C.-Y."/>
            <person name="Huang L."/>
            <person name="Wang Z.-W."/>
            <person name="Zhao X."/>
            <person name="Zhong W.-Y."/>
            <person name="Peng D.-H."/>
            <person name="Ahmad S."/>
            <person name="Lan S."/>
            <person name="Zhang J.-S."/>
            <person name="Tsai W.-C."/>
            <person name="Van De Peer Y."/>
            <person name="Liu Z.-J."/>
        </authorList>
    </citation>
    <scope>NUCLEOTIDE SEQUENCE</scope>
    <source>
        <strain evidence="10">CP</strain>
        <tissue evidence="10">Leaves</tissue>
    </source>
</reference>
<name>A0AAV9FFR9_ACOCL</name>
<keyword evidence="5 9" id="KW-0119">Carbohydrate metabolism</keyword>
<keyword evidence="6 9" id="KW-0326">Glycosidase</keyword>
<evidence type="ECO:0000256" key="9">
    <source>
        <dbReference type="RuleBase" id="RU000509"/>
    </source>
</evidence>
<evidence type="ECO:0000256" key="8">
    <source>
        <dbReference type="PIRSR" id="PIRSR601554-1"/>
    </source>
</evidence>
<dbReference type="SUPFAM" id="SSF51445">
    <property type="entry name" value="(Trans)glycosidases"/>
    <property type="match status" value="1"/>
</dbReference>
<keyword evidence="4 9" id="KW-0378">Hydrolase</keyword>
<dbReference type="PRINTS" id="PR00842">
    <property type="entry name" value="GLHYDLASE14B"/>
</dbReference>
<dbReference type="InterPro" id="IPR017853">
    <property type="entry name" value="GH"/>
</dbReference>
<evidence type="ECO:0000256" key="4">
    <source>
        <dbReference type="ARBA" id="ARBA00022801"/>
    </source>
</evidence>
<feature type="active site" description="Proton donor" evidence="8">
    <location>
        <position position="92"/>
    </location>
</feature>
<dbReference type="PANTHER" id="PTHR31352">
    <property type="entry name" value="BETA-AMYLASE 1, CHLOROPLASTIC"/>
    <property type="match status" value="1"/>
</dbReference>
<dbReference type="PANTHER" id="PTHR31352:SF40">
    <property type="entry name" value="BETA-AMYLASE 6"/>
    <property type="match status" value="1"/>
</dbReference>
<dbReference type="GO" id="GO:0016161">
    <property type="term" value="F:beta-amylase activity"/>
    <property type="evidence" value="ECO:0007669"/>
    <property type="project" value="UniProtKB-EC"/>
</dbReference>
<dbReference type="InterPro" id="IPR001371">
    <property type="entry name" value="Glyco_hydro_14B_pln"/>
</dbReference>
<dbReference type="AlphaFoldDB" id="A0AAV9FFR9"/>
<dbReference type="PROSITE" id="PS00679">
    <property type="entry name" value="BETA_AMYLASE_2"/>
    <property type="match status" value="1"/>
</dbReference>
<reference evidence="10" key="1">
    <citation type="journal article" date="2023" name="Nat. Commun.">
        <title>Diploid and tetraploid genomes of Acorus and the evolution of monocots.</title>
        <authorList>
            <person name="Ma L."/>
            <person name="Liu K.W."/>
            <person name="Li Z."/>
            <person name="Hsiao Y.Y."/>
            <person name="Qi Y."/>
            <person name="Fu T."/>
            <person name="Tang G.D."/>
            <person name="Zhang D."/>
            <person name="Sun W.H."/>
            <person name="Liu D.K."/>
            <person name="Li Y."/>
            <person name="Chen G.Z."/>
            <person name="Liu X.D."/>
            <person name="Liao X.Y."/>
            <person name="Jiang Y.T."/>
            <person name="Yu X."/>
            <person name="Hao Y."/>
            <person name="Huang J."/>
            <person name="Zhao X.W."/>
            <person name="Ke S."/>
            <person name="Chen Y.Y."/>
            <person name="Wu W.L."/>
            <person name="Hsu J.L."/>
            <person name="Lin Y.F."/>
            <person name="Huang M.D."/>
            <person name="Li C.Y."/>
            <person name="Huang L."/>
            <person name="Wang Z.W."/>
            <person name="Zhao X."/>
            <person name="Zhong W.Y."/>
            <person name="Peng D.H."/>
            <person name="Ahmad S."/>
            <person name="Lan S."/>
            <person name="Zhang J.S."/>
            <person name="Tsai W.C."/>
            <person name="Van de Peer Y."/>
            <person name="Liu Z.J."/>
        </authorList>
    </citation>
    <scope>NUCLEOTIDE SEQUENCE</scope>
    <source>
        <strain evidence="10">CP</strain>
    </source>
</reference>
<dbReference type="PRINTS" id="PR00750">
    <property type="entry name" value="BETAAMYLASE"/>
</dbReference>
<sequence>MRGNVGDVVYIPIPGWTRDVAESNPDIFYTNREGTRNPEYLSLGVDNLRLFSGRSAVEIYSDFMRSFRENMKEFLDAGLITDIEVGLGPAGELRYPSYPETQGWAFPGIGEFQCYDKYLKAEFEAAAMKAGYPDLELPDDAGTYNDVPDDTKFFQTNGTYTTEQGKFFLTWYSNKLIMHGDQILDVANQAFLGCKVKLAAKVSGIHWWYKVSNHAAELTAGYYNLDDRDGYRPIARMLSRHEAILNFTCVEMHDTEQPVEAMSAPQELVQQVFSAGWREEIEVGCENALSRYDATAYNQILLNSRPNGVNKKGPPKFKVTSMTYLRMGDDLFEAKNFKLFSSFVHKMHADQAYNPDPNKYNKPIVPLKRSKPKIPISVLMEATEVIPPFQWNEETDMKVVEEAESVGLLGWISSFIFK</sequence>
<dbReference type="GO" id="GO:0000272">
    <property type="term" value="P:polysaccharide catabolic process"/>
    <property type="evidence" value="ECO:0007669"/>
    <property type="project" value="UniProtKB-KW"/>
</dbReference>
<protein>
    <recommendedName>
        <fullName evidence="3 9">Beta-amylase</fullName>
        <ecNumber evidence="3 9">3.2.1.2</ecNumber>
    </recommendedName>
</protein>
<evidence type="ECO:0000256" key="1">
    <source>
        <dbReference type="ARBA" id="ARBA00000546"/>
    </source>
</evidence>
<evidence type="ECO:0000256" key="7">
    <source>
        <dbReference type="ARBA" id="ARBA00023326"/>
    </source>
</evidence>
<dbReference type="Pfam" id="PF01373">
    <property type="entry name" value="Glyco_hydro_14"/>
    <property type="match status" value="1"/>
</dbReference>
<dbReference type="Proteomes" id="UP001180020">
    <property type="component" value="Unassembled WGS sequence"/>
</dbReference>
<comment type="similarity">
    <text evidence="2 9">Belongs to the glycosyl hydrolase 14 family.</text>
</comment>
<feature type="active site" description="Proton acceptor" evidence="8">
    <location>
        <position position="286"/>
    </location>
</feature>
<comment type="caution">
    <text evidence="10">The sequence shown here is derived from an EMBL/GenBank/DDBJ whole genome shotgun (WGS) entry which is preliminary data.</text>
</comment>
<dbReference type="EMBL" id="JAUJYO010000001">
    <property type="protein sequence ID" value="KAK1324421.1"/>
    <property type="molecule type" value="Genomic_DNA"/>
</dbReference>
<evidence type="ECO:0000256" key="6">
    <source>
        <dbReference type="ARBA" id="ARBA00023295"/>
    </source>
</evidence>
<keyword evidence="7 9" id="KW-0624">Polysaccharide degradation</keyword>
<gene>
    <name evidence="10" type="primary">BMY1</name>
    <name evidence="10" type="ORF">QJS10_CPA01g01031</name>
</gene>
<dbReference type="Gene3D" id="3.20.20.80">
    <property type="entry name" value="Glycosidases"/>
    <property type="match status" value="1"/>
</dbReference>
<evidence type="ECO:0000256" key="2">
    <source>
        <dbReference type="ARBA" id="ARBA00005652"/>
    </source>
</evidence>
<keyword evidence="11" id="KW-1185">Reference proteome</keyword>
<evidence type="ECO:0000313" key="11">
    <source>
        <dbReference type="Proteomes" id="UP001180020"/>
    </source>
</evidence>
<proteinExistence type="inferred from homology"/>
<dbReference type="InterPro" id="IPR001554">
    <property type="entry name" value="Glyco_hydro_14"/>
</dbReference>
<evidence type="ECO:0000313" key="10">
    <source>
        <dbReference type="EMBL" id="KAK1324421.1"/>
    </source>
</evidence>